<dbReference type="SUPFAM" id="SSF52540">
    <property type="entry name" value="P-loop containing nucleoside triphosphate hydrolases"/>
    <property type="match status" value="1"/>
</dbReference>
<dbReference type="InterPro" id="IPR027417">
    <property type="entry name" value="P-loop_NTPase"/>
</dbReference>
<dbReference type="NCBIfam" id="TIGR00231">
    <property type="entry name" value="small_GTP"/>
    <property type="match status" value="1"/>
</dbReference>
<dbReference type="InterPro" id="IPR050227">
    <property type="entry name" value="Rab"/>
</dbReference>
<name>A0ABY6HY04_9ARCH</name>
<dbReference type="PANTHER" id="PTHR47977">
    <property type="entry name" value="RAS-RELATED PROTEIN RAB"/>
    <property type="match status" value="1"/>
</dbReference>
<dbReference type="PRINTS" id="PR00449">
    <property type="entry name" value="RASTRNSFRMNG"/>
</dbReference>
<dbReference type="InterPro" id="IPR005225">
    <property type="entry name" value="Small_GTP-bd"/>
</dbReference>
<dbReference type="SMART" id="SM00175">
    <property type="entry name" value="RAB"/>
    <property type="match status" value="1"/>
</dbReference>
<dbReference type="Gene3D" id="3.40.50.300">
    <property type="entry name" value="P-loop containing nucleotide triphosphate hydrolases"/>
    <property type="match status" value="1"/>
</dbReference>
<dbReference type="SMART" id="SM00176">
    <property type="entry name" value="RAN"/>
    <property type="match status" value="1"/>
</dbReference>
<evidence type="ECO:0000256" key="1">
    <source>
        <dbReference type="ARBA" id="ARBA00022741"/>
    </source>
</evidence>
<evidence type="ECO:0000256" key="2">
    <source>
        <dbReference type="ARBA" id="ARBA00023134"/>
    </source>
</evidence>
<evidence type="ECO:0000313" key="4">
    <source>
        <dbReference type="Proteomes" id="UP001208689"/>
    </source>
</evidence>
<dbReference type="InterPro" id="IPR001806">
    <property type="entry name" value="Small_GTPase"/>
</dbReference>
<keyword evidence="1" id="KW-0547">Nucleotide-binding</keyword>
<keyword evidence="4" id="KW-1185">Reference proteome</keyword>
<dbReference type="PROSITE" id="PS51420">
    <property type="entry name" value="RHO"/>
    <property type="match status" value="1"/>
</dbReference>
<dbReference type="SMART" id="SM00173">
    <property type="entry name" value="RAS"/>
    <property type="match status" value="1"/>
</dbReference>
<dbReference type="PROSITE" id="PS51419">
    <property type="entry name" value="RAB"/>
    <property type="match status" value="1"/>
</dbReference>
<proteinExistence type="predicted"/>
<sequence>MSGPKEYIFKVVVLGDGAVGKTSLVLQFTERKFNENYIMSIGANFAIKMINKPEENLAIRLQIWDLAGQKHFQFVRPSFYRGAFACIFVFDLTRRESYEHVKNWVEESEQYAPGVPRILLGNKVDLIEERVVSKTEGEALAQELRASYYETSAKEAKNVDICFDDLNNQLMDIHIWKKPYSK</sequence>
<keyword evidence="2" id="KW-0342">GTP-binding</keyword>
<dbReference type="SMART" id="SM00174">
    <property type="entry name" value="RHO"/>
    <property type="match status" value="1"/>
</dbReference>
<dbReference type="PROSITE" id="PS51421">
    <property type="entry name" value="RAS"/>
    <property type="match status" value="1"/>
</dbReference>
<accession>A0ABY6HY04</accession>
<evidence type="ECO:0000313" key="3">
    <source>
        <dbReference type="EMBL" id="UYP47742.1"/>
    </source>
</evidence>
<dbReference type="CDD" id="cd00154">
    <property type="entry name" value="Rab"/>
    <property type="match status" value="1"/>
</dbReference>
<reference evidence="3" key="1">
    <citation type="submission" date="2022-09" db="EMBL/GenBank/DDBJ databases">
        <title>Actin cytoskeleton and complex cell architecture in an #Asgard archaeon.</title>
        <authorList>
            <person name="Ponce Toledo R.I."/>
            <person name="Schleper C."/>
            <person name="Rodrigues Oliveira T."/>
            <person name="Wollweber F."/>
            <person name="Xu J."/>
            <person name="Rittmann S."/>
            <person name="Klingl A."/>
            <person name="Pilhofer M."/>
        </authorList>
    </citation>
    <scope>NUCLEOTIDE SEQUENCE</scope>
    <source>
        <strain evidence="3">B-35</strain>
    </source>
</reference>
<dbReference type="Proteomes" id="UP001208689">
    <property type="component" value="Chromosome"/>
</dbReference>
<evidence type="ECO:0008006" key="5">
    <source>
        <dbReference type="Google" id="ProtNLM"/>
    </source>
</evidence>
<dbReference type="Pfam" id="PF00071">
    <property type="entry name" value="Ras"/>
    <property type="match status" value="1"/>
</dbReference>
<organism evidence="3 4">
    <name type="scientific">Candidatus Lokiarchaeum ossiferum</name>
    <dbReference type="NCBI Taxonomy" id="2951803"/>
    <lineage>
        <taxon>Archaea</taxon>
        <taxon>Promethearchaeati</taxon>
        <taxon>Promethearchaeota</taxon>
        <taxon>Promethearchaeia</taxon>
        <taxon>Promethearchaeales</taxon>
        <taxon>Promethearchaeaceae</taxon>
        <taxon>Candidatus Lokiarchaeum</taxon>
    </lineage>
</organism>
<protein>
    <recommendedName>
        <fullName evidence="5">GTP-binding protein</fullName>
    </recommendedName>
</protein>
<dbReference type="EMBL" id="CP104013">
    <property type="protein sequence ID" value="UYP47742.1"/>
    <property type="molecule type" value="Genomic_DNA"/>
</dbReference>
<gene>
    <name evidence="3" type="ORF">NEF87_004027</name>
</gene>